<evidence type="ECO:0000313" key="3">
    <source>
        <dbReference type="Proteomes" id="UP000076871"/>
    </source>
</evidence>
<evidence type="ECO:0000256" key="1">
    <source>
        <dbReference type="SAM" id="MobiDB-lite"/>
    </source>
</evidence>
<dbReference type="InParanoid" id="A0A165F0D6"/>
<name>A0A165F0D6_9APHY</name>
<dbReference type="Proteomes" id="UP000076871">
    <property type="component" value="Unassembled WGS sequence"/>
</dbReference>
<feature type="compositionally biased region" description="Polar residues" evidence="1">
    <location>
        <begin position="108"/>
        <end position="141"/>
    </location>
</feature>
<dbReference type="EMBL" id="KV427616">
    <property type="protein sequence ID" value="KZT08096.1"/>
    <property type="molecule type" value="Genomic_DNA"/>
</dbReference>
<dbReference type="STRING" id="1314785.A0A165F0D6"/>
<feature type="compositionally biased region" description="Basic and acidic residues" evidence="1">
    <location>
        <begin position="302"/>
        <end position="313"/>
    </location>
</feature>
<evidence type="ECO:0000313" key="2">
    <source>
        <dbReference type="EMBL" id="KZT08096.1"/>
    </source>
</evidence>
<feature type="region of interest" description="Disordered" evidence="1">
    <location>
        <begin position="76"/>
        <end position="151"/>
    </location>
</feature>
<keyword evidence="3" id="KW-1185">Reference proteome</keyword>
<feature type="region of interest" description="Disordered" evidence="1">
    <location>
        <begin position="1"/>
        <end position="44"/>
    </location>
</feature>
<dbReference type="OrthoDB" id="5964929at2759"/>
<sequence length="375" mass="40595">MTTIRLISHDTDHAPSPPQLAPSMTTFDSALGSSRSHTPPASKIQVWRASPTQGERLYPSIPYEDIQSLQSFVVPKPAEVKGRNGGVSADKGLDMPGSLTFPADKPSPTDQSQPQAVTTTSTALAGTSNVLSPALKPNTSPSKKETLGIPRSRPFIFGSPLSKHSPSNTDFGKAAASVLEEMKKRLAEQKAQKGASEQKPFTERVARSRAVVEQGQQAGSTDRFAKVHEQTFSKMAPITSHYAARRVMLPESKKRDLATLGAGSAPGVQRKNDSVASALAMHGSGANGDEDAGDRRLSKRMRTTDATDVHEGKSISLEPDAVTADTRQKQRERDAIRRKVDTRRRSSWDKTSPGRKAIMGEFIWSSRFMNLIHSG</sequence>
<dbReference type="GeneID" id="63828773"/>
<protein>
    <submittedName>
        <fullName evidence="2">Uncharacterized protein</fullName>
    </submittedName>
</protein>
<accession>A0A165F0D6</accession>
<organism evidence="2 3">
    <name type="scientific">Laetiporus sulphureus 93-53</name>
    <dbReference type="NCBI Taxonomy" id="1314785"/>
    <lineage>
        <taxon>Eukaryota</taxon>
        <taxon>Fungi</taxon>
        <taxon>Dikarya</taxon>
        <taxon>Basidiomycota</taxon>
        <taxon>Agaricomycotina</taxon>
        <taxon>Agaricomycetes</taxon>
        <taxon>Polyporales</taxon>
        <taxon>Laetiporus</taxon>
    </lineage>
</organism>
<feature type="compositionally biased region" description="Polar residues" evidence="1">
    <location>
        <begin position="22"/>
        <end position="39"/>
    </location>
</feature>
<feature type="region of interest" description="Disordered" evidence="1">
    <location>
        <begin position="281"/>
        <end position="352"/>
    </location>
</feature>
<dbReference type="AlphaFoldDB" id="A0A165F0D6"/>
<gene>
    <name evidence="2" type="ORF">LAESUDRAFT_75277</name>
</gene>
<reference evidence="2 3" key="1">
    <citation type="journal article" date="2016" name="Mol. Biol. Evol.">
        <title>Comparative Genomics of Early-Diverging Mushroom-Forming Fungi Provides Insights into the Origins of Lignocellulose Decay Capabilities.</title>
        <authorList>
            <person name="Nagy L.G."/>
            <person name="Riley R."/>
            <person name="Tritt A."/>
            <person name="Adam C."/>
            <person name="Daum C."/>
            <person name="Floudas D."/>
            <person name="Sun H."/>
            <person name="Yadav J.S."/>
            <person name="Pangilinan J."/>
            <person name="Larsson K.H."/>
            <person name="Matsuura K."/>
            <person name="Barry K."/>
            <person name="Labutti K."/>
            <person name="Kuo R."/>
            <person name="Ohm R.A."/>
            <person name="Bhattacharya S.S."/>
            <person name="Shirouzu T."/>
            <person name="Yoshinaga Y."/>
            <person name="Martin F.M."/>
            <person name="Grigoriev I.V."/>
            <person name="Hibbett D.S."/>
        </authorList>
    </citation>
    <scope>NUCLEOTIDE SEQUENCE [LARGE SCALE GENOMIC DNA]</scope>
    <source>
        <strain evidence="2 3">93-53</strain>
    </source>
</reference>
<feature type="region of interest" description="Disordered" evidence="1">
    <location>
        <begin position="186"/>
        <end position="217"/>
    </location>
</feature>
<proteinExistence type="predicted"/>
<feature type="compositionally biased region" description="Basic and acidic residues" evidence="1">
    <location>
        <begin position="326"/>
        <end position="348"/>
    </location>
</feature>
<dbReference type="RefSeq" id="XP_040765836.1">
    <property type="nucleotide sequence ID" value="XM_040911745.1"/>
</dbReference>